<organism evidence="1 2">
    <name type="scientific">Artomyces pyxidatus</name>
    <dbReference type="NCBI Taxonomy" id="48021"/>
    <lineage>
        <taxon>Eukaryota</taxon>
        <taxon>Fungi</taxon>
        <taxon>Dikarya</taxon>
        <taxon>Basidiomycota</taxon>
        <taxon>Agaricomycotina</taxon>
        <taxon>Agaricomycetes</taxon>
        <taxon>Russulales</taxon>
        <taxon>Auriscalpiaceae</taxon>
        <taxon>Artomyces</taxon>
    </lineage>
</organism>
<protein>
    <submittedName>
        <fullName evidence="1">ARM repeat-containing protein</fullName>
    </submittedName>
</protein>
<keyword evidence="2" id="KW-1185">Reference proteome</keyword>
<reference evidence="1" key="2">
    <citation type="journal article" date="2022" name="New Phytol.">
        <title>Evolutionary transition to the ectomycorrhizal habit in the genomes of a hyperdiverse lineage of mushroom-forming fungi.</title>
        <authorList>
            <person name="Looney B."/>
            <person name="Miyauchi S."/>
            <person name="Morin E."/>
            <person name="Drula E."/>
            <person name="Courty P.E."/>
            <person name="Kohler A."/>
            <person name="Kuo A."/>
            <person name="LaButti K."/>
            <person name="Pangilinan J."/>
            <person name="Lipzen A."/>
            <person name="Riley R."/>
            <person name="Andreopoulos W."/>
            <person name="He G."/>
            <person name="Johnson J."/>
            <person name="Nolan M."/>
            <person name="Tritt A."/>
            <person name="Barry K.W."/>
            <person name="Grigoriev I.V."/>
            <person name="Nagy L.G."/>
            <person name="Hibbett D."/>
            <person name="Henrissat B."/>
            <person name="Matheny P.B."/>
            <person name="Labbe J."/>
            <person name="Martin F.M."/>
        </authorList>
    </citation>
    <scope>NUCLEOTIDE SEQUENCE</scope>
    <source>
        <strain evidence="1">HHB10654</strain>
    </source>
</reference>
<evidence type="ECO:0000313" key="2">
    <source>
        <dbReference type="Proteomes" id="UP000814140"/>
    </source>
</evidence>
<dbReference type="Proteomes" id="UP000814140">
    <property type="component" value="Unassembled WGS sequence"/>
</dbReference>
<evidence type="ECO:0000313" key="1">
    <source>
        <dbReference type="EMBL" id="KAI0063355.1"/>
    </source>
</evidence>
<reference evidence="1" key="1">
    <citation type="submission" date="2021-03" db="EMBL/GenBank/DDBJ databases">
        <authorList>
            <consortium name="DOE Joint Genome Institute"/>
            <person name="Ahrendt S."/>
            <person name="Looney B.P."/>
            <person name="Miyauchi S."/>
            <person name="Morin E."/>
            <person name="Drula E."/>
            <person name="Courty P.E."/>
            <person name="Chicoki N."/>
            <person name="Fauchery L."/>
            <person name="Kohler A."/>
            <person name="Kuo A."/>
            <person name="Labutti K."/>
            <person name="Pangilinan J."/>
            <person name="Lipzen A."/>
            <person name="Riley R."/>
            <person name="Andreopoulos W."/>
            <person name="He G."/>
            <person name="Johnson J."/>
            <person name="Barry K.W."/>
            <person name="Grigoriev I.V."/>
            <person name="Nagy L."/>
            <person name="Hibbett D."/>
            <person name="Henrissat B."/>
            <person name="Matheny P.B."/>
            <person name="Labbe J."/>
            <person name="Martin F."/>
        </authorList>
    </citation>
    <scope>NUCLEOTIDE SEQUENCE</scope>
    <source>
        <strain evidence="1">HHB10654</strain>
    </source>
</reference>
<accession>A0ACB8T518</accession>
<comment type="caution">
    <text evidence="1">The sequence shown here is derived from an EMBL/GenBank/DDBJ whole genome shotgun (WGS) entry which is preliminary data.</text>
</comment>
<dbReference type="EMBL" id="MU277203">
    <property type="protein sequence ID" value="KAI0063355.1"/>
    <property type="molecule type" value="Genomic_DNA"/>
</dbReference>
<proteinExistence type="predicted"/>
<gene>
    <name evidence="1" type="ORF">BV25DRAFT_1802301</name>
</gene>
<name>A0ACB8T518_9AGAM</name>
<sequence length="2062" mass="227744">MPSSLAAQLAKGASLNTALLVDRSRRKPTESYLFTGREADQHDLESLHALASNAFSQLKQWNPLLQTFEDALFSDAVKEVDRTLLSGQATTELNSKLHAFIPLLGKDLMEVPTGRILEWLVRRFRINEFNVEDILALFLPYHDSPHFAKMATILHIKPNSAWSFLNAYKSAAQSVPRSSLVSEMLRDVEVARFVASLLTRALQEQFAHRTMAAFHTGILLEYIARSKTLEDGVIAFLLPALLQPLRVAGEKQLSGALNRELILSSYVLLSALSQKCVLEPSALKIIVSVMSYCADKASPKQFLNAVVSVLSPQTQLDSLPSPLNEAIWNLQTLDVSLLPAVSWLGSEKLVVPLVTELIGRLEEDEPSSMLTSLVVGSDTYRPVLQHIATLLLRNVVANPSSPMTNSRQLLSAIHQRHPDVLQDIGQGLSETEDAVQDTVEQLLLSLSVTRHTPRRGAESADDDMVIASMNVDAEVRAIGIKNMLNALAKGKVDPIEVDSVHSALLARVRDTAPPVVRALYVKPEQFLPVALANTRAYIEAASEALNRWNGTSTRQIVRLHVTFLAKHFARKIDNDAVKDLLERAFFSLLLFSKPKYKTAQSCWEILEVAEKEGPDGLARCELTKGCVEVFRWHESQVRGDGSKGNTGFVSPKIMCRMNLSVASRIAENIITSNDLDSLLLFILSKLSDTNAHARNLAYLVVRSLLSQMSGEHQMDVAQKVLDAMAITTLEGMEGFMKGADSLQEFLGDDNLGNNIVMKPRSKSTLHWLQTSLLAIMPLIVRPPGKYLNFIDDAPTVSTDPSDTRSYRYVRLMRAVYKLANSSTSLPLLSSSLLRAQFISLAEDALAFLAGIWLSRDENSREAQSRFRRAALSHAIAFLAAHETTEHIIDFQTILPALLFALQDPDASVRRLAVECVQLLARLAQATQAKAVYAFDSIYGKNSDQLQYLDWEDYQKYIGSLAELRDHCAYDPGYVRVFHQQSLSGSKKSAAYKQRVLCYVMSHANGCTLPSMKLSLLHMVEDVSDRVKAPMLSSTIQALIDDARSTELQKTIGPRYEEFAALVASTLDMSTAPDLNEPSSNLWSTYLGTLRHFLQPVSVPSTRQTLLHKLEHGLFSRLSFDHQIEVTQIILSVGSQSTDAQAYCSATLAKVLGDADASLLVHLLDLLAPPATDSSQRASKRAKVDQYVTESPASFALLAELLSSITLPGSMELITYLLEVLNRVAHSDTTLSADKAYIEQLLMSALDNAAANVATEATPVVVRLDILVDIIRVSENPQTFHQALLLVSSLARLAPESVLHNIMPVFTFMGSNVFHRDDTYSFRVIQKTINNIVPVMVSSLKAKHSANLDLLSGSRNFLRIFTDAANHVPRHRRTHFFVHLIDVLGPEEFLALVCMLIIGKTATRVVRQQGDDLAATLALPLSLLHHYPLKVQIPVLIAFLHEAQRLMTYVADPTSTQPILLDDTHPDEEQTAQASNLLRRRAQSLVIFVGSALGNSFLLDEEVPGTVVNELVSVLLEIAGASQDDSGVAKAARVAITQCVKVVPALNFVASVDKMLEDENVLIQGQALDLFAERLPTVSDAVRRDATSRVISIVEKIRQFLSGGDRRLVVPGLSAVKAVSLTLSPGEEGALVKCVPLLISASRVRDHREAAIAVLPSLSAKLGPRIIPFFRDIIQECVSILNDPSKSRPKHSDLLLSDALSVLRGLFNSIPSFWASSELASVFRLYLDSRSQSGAAKLIAFVKVVVSKAPTKVLLSTLFDMWSALSTSDSEVRLASHLEGYFDLLKRALRAAPRPSVLEFLRPTFNVLLEGLDLRKSVSGAYIAKVEKMTIAAFLEMVTKLNETAFRPLFRKLFDWSFAVDVGLERKITFCHAYIALLDYFKALMTPYLSFLLQPFIDLLRDSSSTTDNQAEVWLCVLETLTKSFTVDEGAFWREDKLQRIVPPLITQVSNCVEMKLEDDSKSKVQESLTALCEAVNDDALLKRINLDVLMHTRSEDARIRLFALQCSTALWTTHGDKFMGYVPETATFIAECAEDEHDTVVKATHGLKNAVENATGESLDSV</sequence>